<dbReference type="GO" id="GO:0008270">
    <property type="term" value="F:zinc ion binding"/>
    <property type="evidence" value="ECO:0007669"/>
    <property type="project" value="UniProtKB-KW"/>
</dbReference>
<evidence type="ECO:0000256" key="4">
    <source>
        <dbReference type="ARBA" id="ARBA00022771"/>
    </source>
</evidence>
<dbReference type="PROSITE" id="PS00028">
    <property type="entry name" value="ZINC_FINGER_C2H2_1"/>
    <property type="match status" value="3"/>
</dbReference>
<dbReference type="PANTHER" id="PTHR16515">
    <property type="entry name" value="PR DOMAIN ZINC FINGER PROTEIN"/>
    <property type="match status" value="1"/>
</dbReference>
<keyword evidence="4 9" id="KW-0863">Zinc-finger</keyword>
<dbReference type="SUPFAM" id="SSF57667">
    <property type="entry name" value="beta-beta-alpha zinc fingers"/>
    <property type="match status" value="2"/>
</dbReference>
<comment type="caution">
    <text evidence="11">The sequence shown here is derived from an EMBL/GenBank/DDBJ whole genome shotgun (WGS) entry which is preliminary data.</text>
</comment>
<evidence type="ECO:0000256" key="9">
    <source>
        <dbReference type="PROSITE-ProRule" id="PRU00042"/>
    </source>
</evidence>
<evidence type="ECO:0000256" key="5">
    <source>
        <dbReference type="ARBA" id="ARBA00022833"/>
    </source>
</evidence>
<dbReference type="FunFam" id="3.30.160.60:FF:000512">
    <property type="entry name" value="zinc finger protein 197 isoform X1"/>
    <property type="match status" value="1"/>
</dbReference>
<protein>
    <recommendedName>
        <fullName evidence="10">C2H2-type domain-containing protein</fullName>
    </recommendedName>
</protein>
<evidence type="ECO:0000256" key="7">
    <source>
        <dbReference type="ARBA" id="ARBA00023163"/>
    </source>
</evidence>
<gene>
    <name evidence="11" type="ORF">Cfor_05477</name>
</gene>
<dbReference type="AlphaFoldDB" id="A0A6L2PRC0"/>
<accession>A0A6L2PRC0</accession>
<reference evidence="12" key="1">
    <citation type="submission" date="2020-01" db="EMBL/GenBank/DDBJ databases">
        <title>Draft genome sequence of the Termite Coptotermes fromosanus.</title>
        <authorList>
            <person name="Itakura S."/>
            <person name="Yosikawa Y."/>
            <person name="Umezawa K."/>
        </authorList>
    </citation>
    <scope>NUCLEOTIDE SEQUENCE [LARGE SCALE GENOMIC DNA]</scope>
</reference>
<dbReference type="InterPro" id="IPR050331">
    <property type="entry name" value="Zinc_finger"/>
</dbReference>
<dbReference type="InterPro" id="IPR013087">
    <property type="entry name" value="Znf_C2H2_type"/>
</dbReference>
<keyword evidence="8" id="KW-0539">Nucleus</keyword>
<dbReference type="SMART" id="SM00355">
    <property type="entry name" value="ZnF_C2H2"/>
    <property type="match status" value="3"/>
</dbReference>
<evidence type="ECO:0000256" key="2">
    <source>
        <dbReference type="ARBA" id="ARBA00022723"/>
    </source>
</evidence>
<keyword evidence="3" id="KW-0677">Repeat</keyword>
<dbReference type="PROSITE" id="PS50157">
    <property type="entry name" value="ZINC_FINGER_C2H2_2"/>
    <property type="match status" value="3"/>
</dbReference>
<evidence type="ECO:0000259" key="10">
    <source>
        <dbReference type="PROSITE" id="PS50157"/>
    </source>
</evidence>
<dbReference type="OrthoDB" id="6077919at2759"/>
<dbReference type="GO" id="GO:0006357">
    <property type="term" value="P:regulation of transcription by RNA polymerase II"/>
    <property type="evidence" value="ECO:0007669"/>
    <property type="project" value="UniProtKB-ARBA"/>
</dbReference>
<dbReference type="InterPro" id="IPR036236">
    <property type="entry name" value="Znf_C2H2_sf"/>
</dbReference>
<keyword evidence="7" id="KW-0804">Transcription</keyword>
<feature type="domain" description="C2H2-type" evidence="10">
    <location>
        <begin position="44"/>
        <end position="71"/>
    </location>
</feature>
<dbReference type="GO" id="GO:0005634">
    <property type="term" value="C:nucleus"/>
    <property type="evidence" value="ECO:0007669"/>
    <property type="project" value="UniProtKB-SubCell"/>
</dbReference>
<dbReference type="FunFam" id="3.30.160.60:FF:001289">
    <property type="entry name" value="Zinc finger protein 574"/>
    <property type="match status" value="1"/>
</dbReference>
<evidence type="ECO:0000256" key="6">
    <source>
        <dbReference type="ARBA" id="ARBA00023015"/>
    </source>
</evidence>
<name>A0A6L2PRC0_COPFO</name>
<dbReference type="Pfam" id="PF00096">
    <property type="entry name" value="zf-C2H2"/>
    <property type="match status" value="2"/>
</dbReference>
<dbReference type="EMBL" id="BLKM01008464">
    <property type="protein sequence ID" value="GFG33732.1"/>
    <property type="molecule type" value="Genomic_DNA"/>
</dbReference>
<dbReference type="FunFam" id="3.30.160.60:FF:000744">
    <property type="entry name" value="zinc finger E-box-binding homeobox 1"/>
    <property type="match status" value="1"/>
</dbReference>
<dbReference type="Gene3D" id="3.30.160.60">
    <property type="entry name" value="Classic Zinc Finger"/>
    <property type="match status" value="3"/>
</dbReference>
<evidence type="ECO:0000256" key="3">
    <source>
        <dbReference type="ARBA" id="ARBA00022737"/>
    </source>
</evidence>
<feature type="non-terminal residue" evidence="11">
    <location>
        <position position="124"/>
    </location>
</feature>
<evidence type="ECO:0000256" key="8">
    <source>
        <dbReference type="ARBA" id="ARBA00023242"/>
    </source>
</evidence>
<dbReference type="PANTHER" id="PTHR16515:SF57">
    <property type="entry name" value="ZINC FINGER PROTEIN 154-LIKE"/>
    <property type="match status" value="1"/>
</dbReference>
<proteinExistence type="predicted"/>
<feature type="non-terminal residue" evidence="11">
    <location>
        <position position="1"/>
    </location>
</feature>
<feature type="domain" description="C2H2-type" evidence="10">
    <location>
        <begin position="72"/>
        <end position="95"/>
    </location>
</feature>
<keyword evidence="6" id="KW-0805">Transcription regulation</keyword>
<keyword evidence="12" id="KW-1185">Reference proteome</keyword>
<keyword evidence="5" id="KW-0862">Zinc</keyword>
<evidence type="ECO:0000256" key="1">
    <source>
        <dbReference type="ARBA" id="ARBA00004123"/>
    </source>
</evidence>
<dbReference type="Proteomes" id="UP000502823">
    <property type="component" value="Unassembled WGS sequence"/>
</dbReference>
<evidence type="ECO:0000313" key="12">
    <source>
        <dbReference type="Proteomes" id="UP000502823"/>
    </source>
</evidence>
<feature type="domain" description="C2H2-type" evidence="10">
    <location>
        <begin position="16"/>
        <end position="43"/>
    </location>
</feature>
<sequence length="124" mass="14604">VTLNEQHRIQSAACRYCCDVCNKAFTRQNSLTRHQYIHRGERPYSCDVCKKAFSQRSHVIKHERIHSGERPYCCDVCNRAFSIHSDLKRHQRIHSVMSGRIPVMCVIRHLRDRAASQHINEYIV</sequence>
<comment type="subcellular location">
    <subcellularLocation>
        <location evidence="1">Nucleus</location>
    </subcellularLocation>
</comment>
<dbReference type="Pfam" id="PF13912">
    <property type="entry name" value="zf-C2H2_6"/>
    <property type="match status" value="1"/>
</dbReference>
<evidence type="ECO:0000313" key="11">
    <source>
        <dbReference type="EMBL" id="GFG33732.1"/>
    </source>
</evidence>
<dbReference type="InParanoid" id="A0A6L2PRC0"/>
<organism evidence="11 12">
    <name type="scientific">Coptotermes formosanus</name>
    <name type="common">Formosan subterranean termite</name>
    <dbReference type="NCBI Taxonomy" id="36987"/>
    <lineage>
        <taxon>Eukaryota</taxon>
        <taxon>Metazoa</taxon>
        <taxon>Ecdysozoa</taxon>
        <taxon>Arthropoda</taxon>
        <taxon>Hexapoda</taxon>
        <taxon>Insecta</taxon>
        <taxon>Pterygota</taxon>
        <taxon>Neoptera</taxon>
        <taxon>Polyneoptera</taxon>
        <taxon>Dictyoptera</taxon>
        <taxon>Blattodea</taxon>
        <taxon>Blattoidea</taxon>
        <taxon>Termitoidae</taxon>
        <taxon>Rhinotermitidae</taxon>
        <taxon>Coptotermes</taxon>
    </lineage>
</organism>
<keyword evidence="2" id="KW-0479">Metal-binding</keyword>